<comment type="caution">
    <text evidence="2">The sequence shown here is derived from an EMBL/GenBank/DDBJ whole genome shotgun (WGS) entry which is preliminary data.</text>
</comment>
<dbReference type="InterPro" id="IPR027417">
    <property type="entry name" value="P-loop_NTPase"/>
</dbReference>
<dbReference type="AlphaFoldDB" id="A0A5C6CNB7"/>
<sequence>MVFKPLDRGSAEHGCAEGSRVRIRYLTRPLKDHTLLQAIACVNRLCEGKDFGYIIDCRGVLSNLQEAFEFYRGLKEAAPQKWEAALTNAAGIRND</sequence>
<name>A0A5C6CNB7_9BACT</name>
<accession>A0A5C6CNB7</accession>
<dbReference type="PANTHER" id="PTHR30195:SF15">
    <property type="entry name" value="TYPE I RESTRICTION ENZYME HINDI ENDONUCLEASE SUBUNIT"/>
    <property type="match status" value="1"/>
</dbReference>
<dbReference type="InterPro" id="IPR051268">
    <property type="entry name" value="Type-I_R_enzyme_R_subunit"/>
</dbReference>
<dbReference type="GO" id="GO:0009307">
    <property type="term" value="P:DNA restriction-modification system"/>
    <property type="evidence" value="ECO:0007669"/>
    <property type="project" value="UniProtKB-KW"/>
</dbReference>
<dbReference type="EMBL" id="SJPT01000002">
    <property type="protein sequence ID" value="TWU25107.1"/>
    <property type="molecule type" value="Genomic_DNA"/>
</dbReference>
<dbReference type="PANTHER" id="PTHR30195">
    <property type="entry name" value="TYPE I SITE-SPECIFIC DEOXYRIBONUCLEASE PROTEIN SUBUNIT M AND R"/>
    <property type="match status" value="1"/>
</dbReference>
<keyword evidence="1" id="KW-0680">Restriction system</keyword>
<reference evidence="2 3" key="1">
    <citation type="submission" date="2019-02" db="EMBL/GenBank/DDBJ databases">
        <title>Deep-cultivation of Planctomycetes and their phenomic and genomic characterization uncovers novel biology.</title>
        <authorList>
            <person name="Wiegand S."/>
            <person name="Jogler M."/>
            <person name="Boedeker C."/>
            <person name="Pinto D."/>
            <person name="Vollmers J."/>
            <person name="Rivas-Marin E."/>
            <person name="Kohn T."/>
            <person name="Peeters S.H."/>
            <person name="Heuer A."/>
            <person name="Rast P."/>
            <person name="Oberbeckmann S."/>
            <person name="Bunk B."/>
            <person name="Jeske O."/>
            <person name="Meyerdierks A."/>
            <person name="Storesund J.E."/>
            <person name="Kallscheuer N."/>
            <person name="Luecker S."/>
            <person name="Lage O.M."/>
            <person name="Pohl T."/>
            <person name="Merkel B.J."/>
            <person name="Hornburger P."/>
            <person name="Mueller R.-W."/>
            <person name="Bruemmer F."/>
            <person name="Labrenz M."/>
            <person name="Spormann A.M."/>
            <person name="Op Den Camp H."/>
            <person name="Overmann J."/>
            <person name="Amann R."/>
            <person name="Jetten M.S.M."/>
            <person name="Mascher T."/>
            <person name="Medema M.H."/>
            <person name="Devos D.P."/>
            <person name="Kaster A.-K."/>
            <person name="Ovreas L."/>
            <person name="Rohde M."/>
            <person name="Galperin M.Y."/>
            <person name="Jogler C."/>
        </authorList>
    </citation>
    <scope>NUCLEOTIDE SEQUENCE [LARGE SCALE GENOMIC DNA]</scope>
    <source>
        <strain evidence="2 3">Pla52o</strain>
    </source>
</reference>
<dbReference type="Gene3D" id="3.40.50.300">
    <property type="entry name" value="P-loop containing nucleotide triphosphate hydrolases"/>
    <property type="match status" value="1"/>
</dbReference>
<proteinExistence type="predicted"/>
<protein>
    <submittedName>
        <fullName evidence="2">Uncharacterized protein</fullName>
    </submittedName>
</protein>
<keyword evidence="3" id="KW-1185">Reference proteome</keyword>
<organism evidence="2 3">
    <name type="scientific">Novipirellula galeiformis</name>
    <dbReference type="NCBI Taxonomy" id="2528004"/>
    <lineage>
        <taxon>Bacteria</taxon>
        <taxon>Pseudomonadati</taxon>
        <taxon>Planctomycetota</taxon>
        <taxon>Planctomycetia</taxon>
        <taxon>Pirellulales</taxon>
        <taxon>Pirellulaceae</taxon>
        <taxon>Novipirellula</taxon>
    </lineage>
</organism>
<evidence type="ECO:0000256" key="1">
    <source>
        <dbReference type="ARBA" id="ARBA00022747"/>
    </source>
</evidence>
<gene>
    <name evidence="2" type="ORF">Pla52o_14050</name>
</gene>
<evidence type="ECO:0000313" key="2">
    <source>
        <dbReference type="EMBL" id="TWU25107.1"/>
    </source>
</evidence>
<evidence type="ECO:0000313" key="3">
    <source>
        <dbReference type="Proteomes" id="UP000316304"/>
    </source>
</evidence>
<dbReference type="Proteomes" id="UP000316304">
    <property type="component" value="Unassembled WGS sequence"/>
</dbReference>